<protein>
    <submittedName>
        <fullName evidence="1">18257_t:CDS:1</fullName>
    </submittedName>
</protein>
<dbReference type="EMBL" id="CAJVQC010102602">
    <property type="protein sequence ID" value="CAG8831971.1"/>
    <property type="molecule type" value="Genomic_DNA"/>
</dbReference>
<gene>
    <name evidence="1" type="ORF">RPERSI_LOCUS28316</name>
</gene>
<name>A0ACA9SC35_9GLOM</name>
<feature type="non-terminal residue" evidence="1">
    <location>
        <position position="231"/>
    </location>
</feature>
<dbReference type="Proteomes" id="UP000789920">
    <property type="component" value="Unassembled WGS sequence"/>
</dbReference>
<proteinExistence type="predicted"/>
<sequence length="231" mass="27549">MKASTQVANIIWKGIWNIAYVSCCIREWAKDFIVQGFLSSYQQRKYAKRLSLFSDEDISLVARTWLRSVSLKDCSSLTLKKELETTIFSKFLGIPVIISKTTVRKFIHLLGFRRRAVEQQVYFDGHKREDIQEYRKSWASKIINYRKKIEEYSGDEIEIVVLPERLEICDTHHIIVTYDEVYFYANNDMIYVWLEDSSNRDNYWKSENIVRQLRKKAIPIFNLLYPRCIDM</sequence>
<keyword evidence="2" id="KW-1185">Reference proteome</keyword>
<organism evidence="1 2">
    <name type="scientific">Racocetra persica</name>
    <dbReference type="NCBI Taxonomy" id="160502"/>
    <lineage>
        <taxon>Eukaryota</taxon>
        <taxon>Fungi</taxon>
        <taxon>Fungi incertae sedis</taxon>
        <taxon>Mucoromycota</taxon>
        <taxon>Glomeromycotina</taxon>
        <taxon>Glomeromycetes</taxon>
        <taxon>Diversisporales</taxon>
        <taxon>Gigasporaceae</taxon>
        <taxon>Racocetra</taxon>
    </lineage>
</organism>
<accession>A0ACA9SC35</accession>
<reference evidence="1" key="1">
    <citation type="submission" date="2021-06" db="EMBL/GenBank/DDBJ databases">
        <authorList>
            <person name="Kallberg Y."/>
            <person name="Tangrot J."/>
            <person name="Rosling A."/>
        </authorList>
    </citation>
    <scope>NUCLEOTIDE SEQUENCE</scope>
    <source>
        <strain evidence="1">MA461A</strain>
    </source>
</reference>
<comment type="caution">
    <text evidence="1">The sequence shown here is derived from an EMBL/GenBank/DDBJ whole genome shotgun (WGS) entry which is preliminary data.</text>
</comment>
<evidence type="ECO:0000313" key="2">
    <source>
        <dbReference type="Proteomes" id="UP000789920"/>
    </source>
</evidence>
<evidence type="ECO:0000313" key="1">
    <source>
        <dbReference type="EMBL" id="CAG8831971.1"/>
    </source>
</evidence>